<dbReference type="EMBL" id="RBZO01000019">
    <property type="protein sequence ID" value="RKQ14655.1"/>
    <property type="molecule type" value="Genomic_DNA"/>
</dbReference>
<evidence type="ECO:0008006" key="4">
    <source>
        <dbReference type="Google" id="ProtNLM"/>
    </source>
</evidence>
<comment type="caution">
    <text evidence="2">The sequence shown here is derived from an EMBL/GenBank/DDBJ whole genome shotgun (WGS) entry which is preliminary data.</text>
</comment>
<name>A0A494YXA8_9BACI</name>
<gene>
    <name evidence="2" type="ORF">D8M05_12505</name>
</gene>
<dbReference type="AlphaFoldDB" id="A0A494YXA8"/>
<dbReference type="RefSeq" id="WP_121132289.1">
    <property type="nucleotide sequence ID" value="NZ_JBHUFK010000060.1"/>
</dbReference>
<evidence type="ECO:0000256" key="1">
    <source>
        <dbReference type="SAM" id="Phobius"/>
    </source>
</evidence>
<evidence type="ECO:0000313" key="2">
    <source>
        <dbReference type="EMBL" id="RKQ14655.1"/>
    </source>
</evidence>
<dbReference type="Proteomes" id="UP000281813">
    <property type="component" value="Unassembled WGS sequence"/>
</dbReference>
<sequence length="201" mass="23122">MLPDINLLPKYERESSLLYILFIIGTFICLSLFAVVVYFYFTTKGTLEDTETQVEQLNQEKTLLEVRLNTETTVEETATLEDAVTYAEHHIVPTSHFIDELLLLLPTNGYLSNYTFNYQSVNVETQFEQMGDAALYVAELNESEYVRDVQVNQISTFELSYGQPAEEVDIEEMYDIIPRYNVSYSIIVDQAYLIEGAETVE</sequence>
<proteinExistence type="predicted"/>
<keyword evidence="1" id="KW-1133">Transmembrane helix</keyword>
<reference evidence="2 3" key="1">
    <citation type="journal article" date="2015" name="Antonie Van Leeuwenhoek">
        <title>Oceanobacillus bengalensis sp. nov., a bacterium isolated from seawater of the Bay of Bengal.</title>
        <authorList>
            <person name="Yongchang O."/>
            <person name="Xiang W."/>
            <person name="Wang G."/>
        </authorList>
    </citation>
    <scope>NUCLEOTIDE SEQUENCE [LARGE SCALE GENOMIC DNA]</scope>
    <source>
        <strain evidence="2 3">MCCC 1K00260</strain>
    </source>
</reference>
<keyword evidence="1" id="KW-0472">Membrane</keyword>
<keyword evidence="3" id="KW-1185">Reference proteome</keyword>
<keyword evidence="1" id="KW-0812">Transmembrane</keyword>
<evidence type="ECO:0000313" key="3">
    <source>
        <dbReference type="Proteomes" id="UP000281813"/>
    </source>
</evidence>
<feature type="transmembrane region" description="Helical" evidence="1">
    <location>
        <begin position="17"/>
        <end position="41"/>
    </location>
</feature>
<organism evidence="2 3">
    <name type="scientific">Oceanobacillus bengalensis</name>
    <dbReference type="NCBI Taxonomy" id="1435466"/>
    <lineage>
        <taxon>Bacteria</taxon>
        <taxon>Bacillati</taxon>
        <taxon>Bacillota</taxon>
        <taxon>Bacilli</taxon>
        <taxon>Bacillales</taxon>
        <taxon>Bacillaceae</taxon>
        <taxon>Oceanobacillus</taxon>
    </lineage>
</organism>
<dbReference type="OrthoDB" id="2971140at2"/>
<protein>
    <recommendedName>
        <fullName evidence="4">Fimbrial assembly protein</fullName>
    </recommendedName>
</protein>
<accession>A0A494YXA8</accession>